<evidence type="ECO:0000313" key="2">
    <source>
        <dbReference type="Proteomes" id="UP001295444"/>
    </source>
</evidence>
<dbReference type="EMBL" id="OW240918">
    <property type="protein sequence ID" value="CAH2307433.1"/>
    <property type="molecule type" value="Genomic_DNA"/>
</dbReference>
<name>A0AAD1SPY1_PELCU</name>
<sequence>MAETRHTLRRTRPPQRFCQEQELHNKWQISPGAMTTDNIWIEQMASVSSGIGLEALRAGIKAAVWEHGMEWLQEELRDAALADGPPVIVRPSAMAETRHTLRRTRPPQRFCQEQELHNKWQISPGAMTTDNIWIEQVRGYRYYIIA</sequence>
<protein>
    <submittedName>
        <fullName evidence="1">Uncharacterized protein</fullName>
    </submittedName>
</protein>
<organism evidence="1 2">
    <name type="scientific">Pelobates cultripes</name>
    <name type="common">Western spadefoot toad</name>
    <dbReference type="NCBI Taxonomy" id="61616"/>
    <lineage>
        <taxon>Eukaryota</taxon>
        <taxon>Metazoa</taxon>
        <taxon>Chordata</taxon>
        <taxon>Craniata</taxon>
        <taxon>Vertebrata</taxon>
        <taxon>Euteleostomi</taxon>
        <taxon>Amphibia</taxon>
        <taxon>Batrachia</taxon>
        <taxon>Anura</taxon>
        <taxon>Pelobatoidea</taxon>
        <taxon>Pelobatidae</taxon>
        <taxon>Pelobates</taxon>
    </lineage>
</organism>
<evidence type="ECO:0000313" key="1">
    <source>
        <dbReference type="EMBL" id="CAH2307433.1"/>
    </source>
</evidence>
<proteinExistence type="predicted"/>
<keyword evidence="2" id="KW-1185">Reference proteome</keyword>
<reference evidence="1" key="1">
    <citation type="submission" date="2022-03" db="EMBL/GenBank/DDBJ databases">
        <authorList>
            <person name="Alioto T."/>
            <person name="Alioto T."/>
            <person name="Gomez Garrido J."/>
        </authorList>
    </citation>
    <scope>NUCLEOTIDE SEQUENCE</scope>
</reference>
<dbReference type="Proteomes" id="UP001295444">
    <property type="component" value="Chromosome 07"/>
</dbReference>
<accession>A0AAD1SPY1</accession>
<dbReference type="AlphaFoldDB" id="A0AAD1SPY1"/>
<gene>
    <name evidence="1" type="ORF">PECUL_23A032533</name>
</gene>